<evidence type="ECO:0000313" key="1">
    <source>
        <dbReference type="EMBL" id="KAG8378199.1"/>
    </source>
</evidence>
<name>A0AAV6XDL1_9LAMI</name>
<dbReference type="PANTHER" id="PTHR31170:SF17">
    <property type="match status" value="1"/>
</dbReference>
<dbReference type="PANTHER" id="PTHR31170">
    <property type="entry name" value="BNAC04G53230D PROTEIN"/>
    <property type="match status" value="1"/>
</dbReference>
<dbReference type="InterPro" id="IPR004158">
    <property type="entry name" value="DUF247_pln"/>
</dbReference>
<dbReference type="AlphaFoldDB" id="A0AAV6XDL1"/>
<sequence length="531" mass="60816">MSETRDHISVRIDNILLDLPSSPYKPSIFRVSDDLRCVNEKLYEPKVLAVGPFHHSKNHLQNMEQHKFRYLKHLLKRRNESSVDKYIMVIRSFEEKARRCYAESIELSRDDFVQMLLLDGCFIIELIRKYGFDEFREMDDTIFQYEQVLSQLRHDLMLVENQVPFFVLDQLFSMTKSGNPDDNILYLIQLFIDDISPWPDASKNTGKVSKKNLDHLLGLVYRIWCSSFAKMTASRPVKAEEEKMLAINSTTELQEAGIKFVKYTESNCLDIKFTKGVMKIPGFDVSDATESVLRNLIAYEHFFIDNHPKYVTDYAFFLHCLINSSKDVQILRRHGIVTNLLGDDEMVYRMFNRLGRNILLSSDFCYDDVFNKVNRHSGYRRNRWMANLRIASAASSLSSDDNVPFLHDSNSLLQFQLKLTKQIQALAVVVMYLNCRRRRGGGAAPSHVPEACVGAELYLCYFGMALPAVPSLPVLSTMNTGESSNNYGGYESLIPAERKHVSTMVGEKIAEAAKKATKAAAAAVKKQKDKK</sequence>
<comment type="caution">
    <text evidence="1">The sequence shown here is derived from an EMBL/GenBank/DDBJ whole genome shotgun (WGS) entry which is preliminary data.</text>
</comment>
<reference evidence="1" key="1">
    <citation type="submission" date="2019-10" db="EMBL/GenBank/DDBJ databases">
        <authorList>
            <person name="Zhang R."/>
            <person name="Pan Y."/>
            <person name="Wang J."/>
            <person name="Ma R."/>
            <person name="Yu S."/>
        </authorList>
    </citation>
    <scope>NUCLEOTIDE SEQUENCE</scope>
    <source>
        <strain evidence="1">LA-IB0</strain>
        <tissue evidence="1">Leaf</tissue>
    </source>
</reference>
<evidence type="ECO:0000313" key="2">
    <source>
        <dbReference type="Proteomes" id="UP000826271"/>
    </source>
</evidence>
<protein>
    <submittedName>
        <fullName evidence="1">Uncharacterized protein</fullName>
    </submittedName>
</protein>
<proteinExistence type="predicted"/>
<dbReference type="Proteomes" id="UP000826271">
    <property type="component" value="Unassembled WGS sequence"/>
</dbReference>
<gene>
    <name evidence="1" type="ORF">BUALT_Bualt08G0113000</name>
</gene>
<keyword evidence="2" id="KW-1185">Reference proteome</keyword>
<accession>A0AAV6XDL1</accession>
<dbReference type="EMBL" id="WHWC01000008">
    <property type="protein sequence ID" value="KAG8378199.1"/>
    <property type="molecule type" value="Genomic_DNA"/>
</dbReference>
<organism evidence="1 2">
    <name type="scientific">Buddleja alternifolia</name>
    <dbReference type="NCBI Taxonomy" id="168488"/>
    <lineage>
        <taxon>Eukaryota</taxon>
        <taxon>Viridiplantae</taxon>
        <taxon>Streptophyta</taxon>
        <taxon>Embryophyta</taxon>
        <taxon>Tracheophyta</taxon>
        <taxon>Spermatophyta</taxon>
        <taxon>Magnoliopsida</taxon>
        <taxon>eudicotyledons</taxon>
        <taxon>Gunneridae</taxon>
        <taxon>Pentapetalae</taxon>
        <taxon>asterids</taxon>
        <taxon>lamiids</taxon>
        <taxon>Lamiales</taxon>
        <taxon>Scrophulariaceae</taxon>
        <taxon>Buddlejeae</taxon>
        <taxon>Buddleja</taxon>
    </lineage>
</organism>
<dbReference type="Pfam" id="PF03140">
    <property type="entry name" value="DUF247"/>
    <property type="match status" value="1"/>
</dbReference>